<evidence type="ECO:0000256" key="7">
    <source>
        <dbReference type="SAM" id="Phobius"/>
    </source>
</evidence>
<keyword evidence="2" id="KW-0813">Transport</keyword>
<comment type="caution">
    <text evidence="9">The sequence shown here is derived from an EMBL/GenBank/DDBJ whole genome shotgun (WGS) entry which is preliminary data.</text>
</comment>
<dbReference type="PANTHER" id="PTHR42718:SF9">
    <property type="entry name" value="MAJOR FACILITATOR SUPERFAMILY MULTIDRUG TRANSPORTER MFSC"/>
    <property type="match status" value="1"/>
</dbReference>
<feature type="domain" description="Major facilitator superfamily (MFS) profile" evidence="8">
    <location>
        <begin position="20"/>
        <end position="464"/>
    </location>
</feature>
<feature type="transmembrane region" description="Helical" evidence="7">
    <location>
        <begin position="86"/>
        <end position="105"/>
    </location>
</feature>
<keyword evidence="5 7" id="KW-0472">Membrane</keyword>
<keyword evidence="4 7" id="KW-1133">Transmembrane helix</keyword>
<dbReference type="GO" id="GO:0005886">
    <property type="term" value="C:plasma membrane"/>
    <property type="evidence" value="ECO:0007669"/>
    <property type="project" value="UniProtKB-SubCell"/>
</dbReference>
<dbReference type="SUPFAM" id="SSF103473">
    <property type="entry name" value="MFS general substrate transporter"/>
    <property type="match status" value="1"/>
</dbReference>
<keyword evidence="10" id="KW-1185">Reference proteome</keyword>
<evidence type="ECO:0000259" key="8">
    <source>
        <dbReference type="PROSITE" id="PS50850"/>
    </source>
</evidence>
<protein>
    <submittedName>
        <fullName evidence="9">MFS transporter</fullName>
    </submittedName>
</protein>
<sequence>MSTYLDRSHTKGARPSPRAVLAVVCISTFMLLLDTTVVNLALADLQSSLHASLGQLQWVVDAYLLTLGTFLLLAGAAGDRYGQTRLFRAGLVVFTLGSLACSLAPSVGMLIAARAVQGIGGALLLGIGLPMLRRTFTGAELNRAVGLFGASIGLATAIGPLVGGGLTDMFGWRAIFVINVPIGIACLILALIRLAGSRAGVKAPLDIPGAILLGLSLAALIFGLIEANMERWDSPQVLASLIVSAGGFAALIVIETRRSAPLIPRQLIRQPQFIGASVTAFVSNGLLVGASAIVALYFQNVLGESPMAAGLRFLSLSLAAFLAGILGGRKPFASIPLTAQMIASLAATSAGIGCLLLAGPEYGTAGHHSGFRAGWTGNGHRQREPVPHRPRRRRTRPSGSVGRRRQHYASNRRICRSRRLRHYFRACCHGSTDCPLRPYADSCGPRCHEPDCRRRLRCRNPAAP</sequence>
<dbReference type="OrthoDB" id="9812221at2"/>
<feature type="transmembrane region" description="Helical" evidence="7">
    <location>
        <begin position="174"/>
        <end position="195"/>
    </location>
</feature>
<gene>
    <name evidence="9" type="ORF">DDE84_04685</name>
</gene>
<dbReference type="Pfam" id="PF07690">
    <property type="entry name" value="MFS_1"/>
    <property type="match status" value="1"/>
</dbReference>
<feature type="transmembrane region" description="Helical" evidence="7">
    <location>
        <begin position="20"/>
        <end position="43"/>
    </location>
</feature>
<evidence type="ECO:0000256" key="1">
    <source>
        <dbReference type="ARBA" id="ARBA00004651"/>
    </source>
</evidence>
<feature type="transmembrane region" description="Helical" evidence="7">
    <location>
        <begin position="207"/>
        <end position="225"/>
    </location>
</feature>
<dbReference type="EMBL" id="QDAG01000004">
    <property type="protein sequence ID" value="KAE8128758.1"/>
    <property type="molecule type" value="Genomic_DNA"/>
</dbReference>
<feature type="transmembrane region" description="Helical" evidence="7">
    <location>
        <begin position="274"/>
        <end position="298"/>
    </location>
</feature>
<dbReference type="InterPro" id="IPR036259">
    <property type="entry name" value="MFS_trans_sf"/>
</dbReference>
<evidence type="ECO:0000256" key="2">
    <source>
        <dbReference type="ARBA" id="ARBA00022448"/>
    </source>
</evidence>
<evidence type="ECO:0000313" key="9">
    <source>
        <dbReference type="EMBL" id="KAE8128758.1"/>
    </source>
</evidence>
<dbReference type="Proteomes" id="UP000325415">
    <property type="component" value="Unassembled WGS sequence"/>
</dbReference>
<dbReference type="Gene3D" id="1.20.1720.10">
    <property type="entry name" value="Multidrug resistance protein D"/>
    <property type="match status" value="1"/>
</dbReference>
<feature type="compositionally biased region" description="Basic residues" evidence="6">
    <location>
        <begin position="388"/>
        <end position="407"/>
    </location>
</feature>
<feature type="transmembrane region" description="Helical" evidence="7">
    <location>
        <begin position="55"/>
        <end position="74"/>
    </location>
</feature>
<dbReference type="AlphaFoldDB" id="A0A5N6S539"/>
<name>A0A5N6S539_9BIFI</name>
<accession>A0A5N6S539</accession>
<evidence type="ECO:0000313" key="10">
    <source>
        <dbReference type="Proteomes" id="UP000325415"/>
    </source>
</evidence>
<comment type="subcellular location">
    <subcellularLocation>
        <location evidence="1">Cell membrane</location>
        <topology evidence="1">Multi-pass membrane protein</topology>
    </subcellularLocation>
</comment>
<evidence type="ECO:0000256" key="5">
    <source>
        <dbReference type="ARBA" id="ARBA00023136"/>
    </source>
</evidence>
<feature type="transmembrane region" description="Helical" evidence="7">
    <location>
        <begin position="144"/>
        <end position="162"/>
    </location>
</feature>
<evidence type="ECO:0000256" key="6">
    <source>
        <dbReference type="SAM" id="MobiDB-lite"/>
    </source>
</evidence>
<dbReference type="InterPro" id="IPR020846">
    <property type="entry name" value="MFS_dom"/>
</dbReference>
<feature type="transmembrane region" description="Helical" evidence="7">
    <location>
        <begin position="310"/>
        <end position="327"/>
    </location>
</feature>
<feature type="region of interest" description="Disordered" evidence="6">
    <location>
        <begin position="373"/>
        <end position="408"/>
    </location>
</feature>
<evidence type="ECO:0000256" key="3">
    <source>
        <dbReference type="ARBA" id="ARBA00022692"/>
    </source>
</evidence>
<reference evidence="9 10" key="1">
    <citation type="submission" date="2018-04" db="EMBL/GenBank/DDBJ databases">
        <authorList>
            <person name="Eckel V.P."/>
            <person name="Vogel R.F."/>
        </authorList>
    </citation>
    <scope>NUCLEOTIDE SEQUENCE [LARGE SCALE GENOMIC DNA]</scope>
    <source>
        <strain evidence="10">TMW 2.1764</strain>
    </source>
</reference>
<keyword evidence="3 7" id="KW-0812">Transmembrane</keyword>
<feature type="transmembrane region" description="Helical" evidence="7">
    <location>
        <begin position="111"/>
        <end position="132"/>
    </location>
</feature>
<organism evidence="9 10">
    <name type="scientific">Bifidobacterium tibiigranuli</name>
    <dbReference type="NCBI Taxonomy" id="2172043"/>
    <lineage>
        <taxon>Bacteria</taxon>
        <taxon>Bacillati</taxon>
        <taxon>Actinomycetota</taxon>
        <taxon>Actinomycetes</taxon>
        <taxon>Bifidobacteriales</taxon>
        <taxon>Bifidobacteriaceae</taxon>
        <taxon>Bifidobacterium</taxon>
    </lineage>
</organism>
<dbReference type="PRINTS" id="PR01036">
    <property type="entry name" value="TCRTETB"/>
</dbReference>
<dbReference type="InterPro" id="IPR011701">
    <property type="entry name" value="MFS"/>
</dbReference>
<proteinExistence type="predicted"/>
<dbReference type="PROSITE" id="PS50850">
    <property type="entry name" value="MFS"/>
    <property type="match status" value="1"/>
</dbReference>
<dbReference type="CDD" id="cd17321">
    <property type="entry name" value="MFS_MMR_MDR_like"/>
    <property type="match status" value="1"/>
</dbReference>
<dbReference type="GO" id="GO:0022857">
    <property type="term" value="F:transmembrane transporter activity"/>
    <property type="evidence" value="ECO:0007669"/>
    <property type="project" value="InterPro"/>
</dbReference>
<dbReference type="PANTHER" id="PTHR42718">
    <property type="entry name" value="MAJOR FACILITATOR SUPERFAMILY MULTIDRUG TRANSPORTER MFSC"/>
    <property type="match status" value="1"/>
</dbReference>
<feature type="transmembrane region" description="Helical" evidence="7">
    <location>
        <begin position="339"/>
        <end position="359"/>
    </location>
</feature>
<feature type="transmembrane region" description="Helical" evidence="7">
    <location>
        <begin position="237"/>
        <end position="254"/>
    </location>
</feature>
<evidence type="ECO:0000256" key="4">
    <source>
        <dbReference type="ARBA" id="ARBA00022989"/>
    </source>
</evidence>